<evidence type="ECO:0000313" key="3">
    <source>
        <dbReference type="Proteomes" id="UP000479293"/>
    </source>
</evidence>
<evidence type="ECO:0000259" key="1">
    <source>
        <dbReference type="Pfam" id="PF10047"/>
    </source>
</evidence>
<gene>
    <name evidence="2" type="ORF">GBK04_17720</name>
</gene>
<dbReference type="AlphaFoldDB" id="A0A7C9BIU3"/>
<reference evidence="2 3" key="1">
    <citation type="submission" date="2019-10" db="EMBL/GenBank/DDBJ databases">
        <title>Draft Genome Sequence of Cytophagaceae sp. SJW1-29.</title>
        <authorList>
            <person name="Choi A."/>
        </authorList>
    </citation>
    <scope>NUCLEOTIDE SEQUENCE [LARGE SCALE GENOMIC DNA]</scope>
    <source>
        <strain evidence="2 3">SJW1-29</strain>
    </source>
</reference>
<feature type="domain" description="DUF2281" evidence="1">
    <location>
        <begin position="43"/>
        <end position="71"/>
    </location>
</feature>
<accession>A0A7C9BIU3</accession>
<name>A0A7C9BIU3_9BACT</name>
<proteinExistence type="predicted"/>
<organism evidence="2 3">
    <name type="scientific">Salmonirosea aquatica</name>
    <dbReference type="NCBI Taxonomy" id="2654236"/>
    <lineage>
        <taxon>Bacteria</taxon>
        <taxon>Pseudomonadati</taxon>
        <taxon>Bacteroidota</taxon>
        <taxon>Cytophagia</taxon>
        <taxon>Cytophagales</taxon>
        <taxon>Spirosomataceae</taxon>
        <taxon>Salmonirosea</taxon>
    </lineage>
</organism>
<dbReference type="Proteomes" id="UP000479293">
    <property type="component" value="Unassembled WGS sequence"/>
</dbReference>
<evidence type="ECO:0000313" key="2">
    <source>
        <dbReference type="EMBL" id="MPR35134.1"/>
    </source>
</evidence>
<dbReference type="RefSeq" id="WP_152761924.1">
    <property type="nucleotide sequence ID" value="NZ_WHLY01000002.1"/>
</dbReference>
<keyword evidence="3" id="KW-1185">Reference proteome</keyword>
<protein>
    <submittedName>
        <fullName evidence="2">DUF2281 domain-containing protein</fullName>
    </submittedName>
</protein>
<dbReference type="EMBL" id="WHLY01000002">
    <property type="protein sequence ID" value="MPR35134.1"/>
    <property type="molecule type" value="Genomic_DNA"/>
</dbReference>
<dbReference type="Pfam" id="PF10047">
    <property type="entry name" value="DUF2281"/>
    <property type="match status" value="1"/>
</dbReference>
<comment type="caution">
    <text evidence="2">The sequence shown here is derived from an EMBL/GenBank/DDBJ whole genome shotgun (WGS) entry which is preliminary data.</text>
</comment>
<dbReference type="InterPro" id="IPR018739">
    <property type="entry name" value="DUF2281"/>
</dbReference>
<sequence>MLTTIEGIYDNGVVKFTENPPAHKRVKVLVTFFEEESPAILPAKERVAGGLAGQIWMADDFNEPLDDLNDYM</sequence>